<keyword evidence="3" id="KW-1185">Reference proteome</keyword>
<sequence length="38" mass="4221">MIELPVDNTKKKGKETEADHEPQTPTTPTVEVGIRSQD</sequence>
<feature type="region of interest" description="Disordered" evidence="1">
    <location>
        <begin position="1"/>
        <end position="38"/>
    </location>
</feature>
<accession>A0A6A4AYC0</accession>
<dbReference type="AlphaFoldDB" id="A0A6A4AYC0"/>
<gene>
    <name evidence="2" type="ORF">PR003_g33218</name>
</gene>
<evidence type="ECO:0000256" key="1">
    <source>
        <dbReference type="SAM" id="MobiDB-lite"/>
    </source>
</evidence>
<organism evidence="2 3">
    <name type="scientific">Phytophthora rubi</name>
    <dbReference type="NCBI Taxonomy" id="129364"/>
    <lineage>
        <taxon>Eukaryota</taxon>
        <taxon>Sar</taxon>
        <taxon>Stramenopiles</taxon>
        <taxon>Oomycota</taxon>
        <taxon>Peronosporomycetes</taxon>
        <taxon>Peronosporales</taxon>
        <taxon>Peronosporaceae</taxon>
        <taxon>Phytophthora</taxon>
    </lineage>
</organism>
<dbReference type="EMBL" id="QXFT01009077">
    <property type="protein sequence ID" value="KAE9263269.1"/>
    <property type="molecule type" value="Genomic_DNA"/>
</dbReference>
<dbReference type="Proteomes" id="UP000434957">
    <property type="component" value="Unassembled WGS sequence"/>
</dbReference>
<name>A0A6A4AYC0_9STRA</name>
<reference evidence="2 3" key="1">
    <citation type="submission" date="2018-08" db="EMBL/GenBank/DDBJ databases">
        <title>Genomic investigation of the strawberry pathogen Phytophthora fragariae indicates pathogenicity is determined by transcriptional variation in three key races.</title>
        <authorList>
            <person name="Adams T.M."/>
            <person name="Armitage A.D."/>
            <person name="Sobczyk M.K."/>
            <person name="Bates H.J."/>
            <person name="Dunwell J.M."/>
            <person name="Nellist C.F."/>
            <person name="Harrison R.J."/>
        </authorList>
    </citation>
    <scope>NUCLEOTIDE SEQUENCE [LARGE SCALE GENOMIC DNA]</scope>
    <source>
        <strain evidence="2 3">SCRP333</strain>
    </source>
</reference>
<evidence type="ECO:0000313" key="3">
    <source>
        <dbReference type="Proteomes" id="UP000434957"/>
    </source>
</evidence>
<feature type="compositionally biased region" description="Basic and acidic residues" evidence="1">
    <location>
        <begin position="8"/>
        <end position="22"/>
    </location>
</feature>
<protein>
    <submittedName>
        <fullName evidence="2">Uncharacterized protein</fullName>
    </submittedName>
</protein>
<comment type="caution">
    <text evidence="2">The sequence shown here is derived from an EMBL/GenBank/DDBJ whole genome shotgun (WGS) entry which is preliminary data.</text>
</comment>
<evidence type="ECO:0000313" key="2">
    <source>
        <dbReference type="EMBL" id="KAE9263269.1"/>
    </source>
</evidence>
<proteinExistence type="predicted"/>